<keyword evidence="4" id="KW-1185">Reference proteome</keyword>
<evidence type="ECO:0000256" key="1">
    <source>
        <dbReference type="SAM" id="MobiDB-lite"/>
    </source>
</evidence>
<accession>A0ABV7AC61</accession>
<feature type="signal peptide" evidence="2">
    <location>
        <begin position="1"/>
        <end position="21"/>
    </location>
</feature>
<reference evidence="4" key="1">
    <citation type="journal article" date="2019" name="Int. J. Syst. Evol. Microbiol.">
        <title>The Global Catalogue of Microorganisms (GCM) 10K type strain sequencing project: providing services to taxonomists for standard genome sequencing and annotation.</title>
        <authorList>
            <consortium name="The Broad Institute Genomics Platform"/>
            <consortium name="The Broad Institute Genome Sequencing Center for Infectious Disease"/>
            <person name="Wu L."/>
            <person name="Ma J."/>
        </authorList>
    </citation>
    <scope>NUCLEOTIDE SEQUENCE [LARGE SCALE GENOMIC DNA]</scope>
    <source>
        <strain evidence="4">KCTC 13193</strain>
    </source>
</reference>
<dbReference type="PROSITE" id="PS51257">
    <property type="entry name" value="PROKAR_LIPOPROTEIN"/>
    <property type="match status" value="1"/>
</dbReference>
<feature type="region of interest" description="Disordered" evidence="1">
    <location>
        <begin position="204"/>
        <end position="242"/>
    </location>
</feature>
<dbReference type="RefSeq" id="WP_390308418.1">
    <property type="nucleotide sequence ID" value="NZ_JBHRRZ010000040.1"/>
</dbReference>
<evidence type="ECO:0000313" key="3">
    <source>
        <dbReference type="EMBL" id="MFC2950285.1"/>
    </source>
</evidence>
<proteinExistence type="predicted"/>
<name>A0ABV7AC61_9BACI</name>
<feature type="compositionally biased region" description="Polar residues" evidence="1">
    <location>
        <begin position="210"/>
        <end position="226"/>
    </location>
</feature>
<dbReference type="Proteomes" id="UP001595387">
    <property type="component" value="Unassembled WGS sequence"/>
</dbReference>
<evidence type="ECO:0000256" key="2">
    <source>
        <dbReference type="SAM" id="SignalP"/>
    </source>
</evidence>
<dbReference type="EMBL" id="JBHRRZ010000040">
    <property type="protein sequence ID" value="MFC2950285.1"/>
    <property type="molecule type" value="Genomic_DNA"/>
</dbReference>
<organism evidence="3 4">
    <name type="scientific">Virgibacillus sediminis</name>
    <dbReference type="NCBI Taxonomy" id="202260"/>
    <lineage>
        <taxon>Bacteria</taxon>
        <taxon>Bacillati</taxon>
        <taxon>Bacillota</taxon>
        <taxon>Bacilli</taxon>
        <taxon>Bacillales</taxon>
        <taxon>Bacillaceae</taxon>
        <taxon>Virgibacillus</taxon>
    </lineage>
</organism>
<gene>
    <name evidence="3" type="ORF">ACFODW_18325</name>
</gene>
<evidence type="ECO:0000313" key="4">
    <source>
        <dbReference type="Proteomes" id="UP001595387"/>
    </source>
</evidence>
<keyword evidence="2" id="KW-0732">Signal</keyword>
<protein>
    <recommendedName>
        <fullName evidence="5">DUF5068 domain-containing protein</fullName>
    </recommendedName>
</protein>
<feature type="chain" id="PRO_5045848469" description="DUF5068 domain-containing protein" evidence="2">
    <location>
        <begin position="22"/>
        <end position="242"/>
    </location>
</feature>
<sequence>MLRKILLFTTLLFVSASCSNTEEPAIIKQESTSSGTQPELIEEEQEDEKIEFIEFPLDNEQITINLQAVPILKGYLAAAEQPNEKIEEMELMLIHPEKNIYLLEFSCVNQQCSYLLLNPSEDNKAFLLADLAMYEGIESSPDGNRIVFRFARDHTSGLPVADLIAIDIPKWTKLSITDTEGNKELSGYNQPIQEVEWVNNEQLRADFPSLKQQPPADQSSVDTSGSEQQQETQTRIFQVTMK</sequence>
<comment type="caution">
    <text evidence="3">The sequence shown here is derived from an EMBL/GenBank/DDBJ whole genome shotgun (WGS) entry which is preliminary data.</text>
</comment>
<evidence type="ECO:0008006" key="5">
    <source>
        <dbReference type="Google" id="ProtNLM"/>
    </source>
</evidence>